<dbReference type="RefSeq" id="WP_004023830.1">
    <property type="nucleotide sequence ID" value="NZ_AJPR01000003.1"/>
</dbReference>
<comment type="caution">
    <text evidence="4">The sequence shown here is derived from an EMBL/GenBank/DDBJ whole genome shotgun (WGS) entry which is preliminary data.</text>
</comment>
<feature type="chain" id="PRO_5003700965" description="Transglutaminase-like domain-containing protein" evidence="2">
    <location>
        <begin position="23"/>
        <end position="820"/>
    </location>
</feature>
<dbReference type="Proteomes" id="UP000003181">
    <property type="component" value="Unassembled WGS sequence"/>
</dbReference>
<dbReference type="InterPro" id="IPR052557">
    <property type="entry name" value="CAP/Cytokinesis_protein"/>
</dbReference>
<feature type="signal peptide" evidence="2">
    <location>
        <begin position="1"/>
        <end position="22"/>
    </location>
</feature>
<dbReference type="PANTHER" id="PTHR46333:SF2">
    <property type="entry name" value="CYTOKINESIS PROTEIN 3"/>
    <property type="match status" value="1"/>
</dbReference>
<dbReference type="Gene3D" id="3.10.620.30">
    <property type="match status" value="1"/>
</dbReference>
<evidence type="ECO:0000256" key="1">
    <source>
        <dbReference type="SAM" id="MobiDB-lite"/>
    </source>
</evidence>
<dbReference type="STRING" id="1110504.MAGb_0550"/>
<dbReference type="NCBIfam" id="NF045980">
    <property type="entry name" value="MAG6410_fam_LP"/>
    <property type="match status" value="1"/>
</dbReference>
<proteinExistence type="predicted"/>
<dbReference type="PANTHER" id="PTHR46333">
    <property type="entry name" value="CYTOKINESIS PROTEIN 3"/>
    <property type="match status" value="1"/>
</dbReference>
<protein>
    <recommendedName>
        <fullName evidence="3">Transglutaminase-like domain-containing protein</fullName>
    </recommendedName>
</protein>
<keyword evidence="2" id="KW-0732">Signal</keyword>
<organism evidence="4 5">
    <name type="scientific">Mycoplasmopsis agalactiae 14628</name>
    <dbReference type="NCBI Taxonomy" id="1110504"/>
    <lineage>
        <taxon>Bacteria</taxon>
        <taxon>Bacillati</taxon>
        <taxon>Mycoplasmatota</taxon>
        <taxon>Mycoplasmoidales</taxon>
        <taxon>Metamycoplasmataceae</taxon>
        <taxon>Mycoplasmopsis</taxon>
    </lineage>
</organism>
<evidence type="ECO:0000313" key="5">
    <source>
        <dbReference type="Proteomes" id="UP000003181"/>
    </source>
</evidence>
<accession>I5D6R1</accession>
<sequence>MKKNKLLSVLALSSIFATSVISASCEFGNGNGNGNGFSINTVNSRYEEKLEELEKILPLVTENHNFIENASAAISTVATENAKLDLENKADNSASSATANKNEAKNVANLPKEPVKQPETEITTPAEISSEAIINSATNTINTSTAAPTSASTIIENNTISTSSINYSSNASELPTASSAVTESVINYPVQYDEPFHERTLTKEQVHKMLLDKNEMIAWNYYSHPKYALNMQSVSVTGDGSEKKQLSLIDNETKQVVSGVKWYQKTSYPNDLVFDANQNDDRTYLVLDENGYISGKKHTSSQWSAEVWAEYKGNLYRAIVTVNNEDQDRKEKELKEAKETAKQIVANWKNLTTLEKIIKAHEWLTSNVQYTDTGDIWKDQSAHSALVLKNAVCTGYANGFNMLMQELGIPSIMMTGNIASWRSTKHAWNLVEIDGKWYHVDTTSDRVDLTKGKARDRSDARKITYNYFLMHDQDFTYANGFYNYYKDRMGNRFRNYKRTNFVSNTEEALALFDQKFEKASDFSDTNWLEIHAQPNNIEDFEKKLAERSVRIDKRHESNVPWVSYKKIRYILKDFSNSFQLKEINASVSTNTNSNKTFGKYSLKVSLNPNEVTLEKGNFVTTNAKVNSIEKVNDGYIVYLDHFEKYEKTKVKLDIKKYGYKFNISGSNEFEFDVQKHQSPEAKIISLSDNSIKLTNVSLGMEYRNNFGEWKDITGDDFVVNNVVLGSISVRHKHSTDMYESDIQVIPLLKGNDSDLRNKVRVHNKVIVGVDNTMEFRLENQGNWTKITTRKLSNLASGTYQIRTIANENTLASEAITVTIS</sequence>
<feature type="domain" description="Transglutaminase-like" evidence="3">
    <location>
        <begin position="385"/>
        <end position="444"/>
    </location>
</feature>
<dbReference type="PATRIC" id="fig|1110504.5.peg.55"/>
<dbReference type="SUPFAM" id="SSF54001">
    <property type="entry name" value="Cysteine proteinases"/>
    <property type="match status" value="1"/>
</dbReference>
<dbReference type="PROSITE" id="PS51257">
    <property type="entry name" value="PROKAR_LIPOPROTEIN"/>
    <property type="match status" value="1"/>
</dbReference>
<feature type="compositionally biased region" description="Polar residues" evidence="1">
    <location>
        <begin position="91"/>
        <end position="101"/>
    </location>
</feature>
<evidence type="ECO:0000259" key="3">
    <source>
        <dbReference type="SMART" id="SM00460"/>
    </source>
</evidence>
<evidence type="ECO:0000256" key="2">
    <source>
        <dbReference type="SAM" id="SignalP"/>
    </source>
</evidence>
<feature type="region of interest" description="Disordered" evidence="1">
    <location>
        <begin position="90"/>
        <end position="129"/>
    </location>
</feature>
<gene>
    <name evidence="4" type="ORF">MAGb_0550</name>
</gene>
<evidence type="ECO:0000313" key="4">
    <source>
        <dbReference type="EMBL" id="EIN15370.1"/>
    </source>
</evidence>
<dbReference type="Pfam" id="PF01841">
    <property type="entry name" value="Transglut_core"/>
    <property type="match status" value="1"/>
</dbReference>
<dbReference type="GO" id="GO:0005737">
    <property type="term" value="C:cytoplasm"/>
    <property type="evidence" value="ECO:0007669"/>
    <property type="project" value="TreeGrafter"/>
</dbReference>
<dbReference type="InterPro" id="IPR002931">
    <property type="entry name" value="Transglutaminase-like"/>
</dbReference>
<name>I5D6R1_MYCAA</name>
<dbReference type="SMART" id="SM00460">
    <property type="entry name" value="TGc"/>
    <property type="match status" value="1"/>
</dbReference>
<dbReference type="EMBL" id="AJPR01000003">
    <property type="protein sequence ID" value="EIN15370.1"/>
    <property type="molecule type" value="Genomic_DNA"/>
</dbReference>
<dbReference type="OrthoDB" id="393809at2"/>
<dbReference type="AlphaFoldDB" id="I5D6R1"/>
<reference evidence="4 5" key="1">
    <citation type="journal article" date="2012" name="Appl. Environ. Microbiol.">
        <title>Emergence of Atypical Mycoplasma agalactiae Strains Harboring a New Prophage and Associated with an Alpine Wild Ungulate Mortality Episode.</title>
        <authorList>
            <person name="Tardy F."/>
            <person name="Baranowski E."/>
            <person name="Nouvel L.X."/>
            <person name="Mick V."/>
            <person name="Manso-Silvan L."/>
            <person name="Thiaucourt F."/>
            <person name="Thebault P."/>
            <person name="Breton M."/>
            <person name="Sirand-Pugnet P."/>
            <person name="Blanchard A."/>
            <person name="Garnier A."/>
            <person name="Gibert P."/>
            <person name="Game Y."/>
            <person name="Poumarat F."/>
            <person name="Citti C."/>
        </authorList>
    </citation>
    <scope>NUCLEOTIDE SEQUENCE [LARGE SCALE GENOMIC DNA]</scope>
    <source>
        <strain evidence="4 5">14628</strain>
    </source>
</reference>
<dbReference type="InterPro" id="IPR038765">
    <property type="entry name" value="Papain-like_cys_pep_sf"/>
</dbReference>